<evidence type="ECO:0000313" key="2">
    <source>
        <dbReference type="EMBL" id="RFM24925.1"/>
    </source>
</evidence>
<dbReference type="EMBL" id="PHFL01000014">
    <property type="protein sequence ID" value="RFM24925.1"/>
    <property type="molecule type" value="Genomic_DNA"/>
</dbReference>
<sequence length="119" mass="13308">MKANKALKLQMMSKETNLSPEAALAELEQAVQQLMSENITLKLEKAALQRQLEEYARTHAAHTSSTSAATLAKTDLHDSGALVLSAVERLYFKERLQRLLELVDLELHRLSAQVEPSRP</sequence>
<gene>
    <name evidence="2" type="ORF">D0433_03210</name>
</gene>
<proteinExistence type="predicted"/>
<feature type="coiled-coil region" evidence="1">
    <location>
        <begin position="24"/>
        <end position="58"/>
    </location>
</feature>
<accession>A0A395M2A4</accession>
<name>A0A395M2A4_9BACT</name>
<dbReference type="AlphaFoldDB" id="A0A395M2A4"/>
<comment type="caution">
    <text evidence="2">The sequence shown here is derived from an EMBL/GenBank/DDBJ whole genome shotgun (WGS) entry which is preliminary data.</text>
</comment>
<organism evidence="2 3">
    <name type="scientific">Candidatus Thermochlorobacter aerophilus</name>
    <dbReference type="NCBI Taxonomy" id="1868324"/>
    <lineage>
        <taxon>Bacteria</taxon>
        <taxon>Pseudomonadati</taxon>
        <taxon>Chlorobiota</taxon>
        <taxon>Chlorobiia</taxon>
        <taxon>Chlorobiales</taxon>
        <taxon>Candidatus Thermochlorobacteriaceae</taxon>
        <taxon>Candidatus Thermochlorobacter</taxon>
    </lineage>
</organism>
<keyword evidence="1" id="KW-0175">Coiled coil</keyword>
<dbReference type="Proteomes" id="UP000266389">
    <property type="component" value="Unassembled WGS sequence"/>
</dbReference>
<evidence type="ECO:0000313" key="3">
    <source>
        <dbReference type="Proteomes" id="UP000266389"/>
    </source>
</evidence>
<evidence type="ECO:0000256" key="1">
    <source>
        <dbReference type="SAM" id="Coils"/>
    </source>
</evidence>
<reference evidence="2 3" key="1">
    <citation type="journal article" date="2011" name="ISME J.">
        <title>Community ecology of hot spring cyanobacterial mats: predominant populations and their functional potential.</title>
        <authorList>
            <person name="Klatt C.G."/>
            <person name="Wood J.M."/>
            <person name="Rusch D.B."/>
            <person name="Bateson M.M."/>
            <person name="Hamamura N."/>
            <person name="Heidelberg J.F."/>
            <person name="Grossman A.R."/>
            <person name="Bhaya D."/>
            <person name="Cohan F.M."/>
            <person name="Kuhl M."/>
            <person name="Bryant D.A."/>
            <person name="Ward D.M."/>
        </authorList>
    </citation>
    <scope>NUCLEOTIDE SEQUENCE [LARGE SCALE GENOMIC DNA]</scope>
    <source>
        <strain evidence="2">OS</strain>
    </source>
</reference>
<protein>
    <submittedName>
        <fullName evidence="2">Uncharacterized protein</fullName>
    </submittedName>
</protein>